<keyword evidence="3" id="KW-1185">Reference proteome</keyword>
<name>D1CJ09_THET1</name>
<evidence type="ECO:0000313" key="2">
    <source>
        <dbReference type="EMBL" id="ACZ43729.1"/>
    </source>
</evidence>
<dbReference type="KEGG" id="ttr:Tter_2846"/>
<dbReference type="CDD" id="cd00093">
    <property type="entry name" value="HTH_XRE"/>
    <property type="match status" value="1"/>
</dbReference>
<dbReference type="PROSITE" id="PS50943">
    <property type="entry name" value="HTH_CROC1"/>
    <property type="match status" value="1"/>
</dbReference>
<dbReference type="RefSeq" id="WP_012876759.1">
    <property type="nucleotide sequence ID" value="NC_013526.1"/>
</dbReference>
<dbReference type="EMBL" id="CP001826">
    <property type="protein sequence ID" value="ACZ43729.1"/>
    <property type="molecule type" value="Genomic_DNA"/>
</dbReference>
<dbReference type="Proteomes" id="UP000000323">
    <property type="component" value="Chromosome 2"/>
</dbReference>
<dbReference type="Pfam" id="PF13560">
    <property type="entry name" value="HTH_31"/>
    <property type="match status" value="1"/>
</dbReference>
<dbReference type="STRING" id="525904.Tter_2846"/>
<evidence type="ECO:0000313" key="3">
    <source>
        <dbReference type="Proteomes" id="UP000000323"/>
    </source>
</evidence>
<dbReference type="HOGENOM" id="CLU_041392_0_0_0"/>
<dbReference type="InterPro" id="IPR001387">
    <property type="entry name" value="Cro/C1-type_HTH"/>
</dbReference>
<proteinExistence type="predicted"/>
<evidence type="ECO:0000259" key="1">
    <source>
        <dbReference type="PROSITE" id="PS50943"/>
    </source>
</evidence>
<feature type="domain" description="HTH cro/C1-type" evidence="1">
    <location>
        <begin position="391"/>
        <end position="423"/>
    </location>
</feature>
<accession>D1CJ09</accession>
<reference evidence="3" key="1">
    <citation type="journal article" date="2010" name="Stand. Genomic Sci.">
        <title>Complete genome sequence of 'Thermobaculum terrenum' type strain (YNP1).</title>
        <authorList>
            <person name="Kiss H."/>
            <person name="Cleland D."/>
            <person name="Lapidus A."/>
            <person name="Lucas S."/>
            <person name="Glavina Del Rio T."/>
            <person name="Nolan M."/>
            <person name="Tice H."/>
            <person name="Han C."/>
            <person name="Goodwin L."/>
            <person name="Pitluck S."/>
            <person name="Liolios K."/>
            <person name="Ivanova N."/>
            <person name="Mavromatis K."/>
            <person name="Ovchinnikova G."/>
            <person name="Pati A."/>
            <person name="Chen A."/>
            <person name="Palaniappan K."/>
            <person name="Land M."/>
            <person name="Hauser L."/>
            <person name="Chang Y."/>
            <person name="Jeffries C."/>
            <person name="Lu M."/>
            <person name="Brettin T."/>
            <person name="Detter J."/>
            <person name="Goker M."/>
            <person name="Tindall B."/>
            <person name="Beck B."/>
            <person name="McDermott T."/>
            <person name="Woyke T."/>
            <person name="Bristow J."/>
            <person name="Eisen J."/>
            <person name="Markowitz V."/>
            <person name="Hugenholtz P."/>
            <person name="Kyrpides N."/>
            <person name="Klenk H."/>
            <person name="Cheng J."/>
        </authorList>
    </citation>
    <scope>NUCLEOTIDE SEQUENCE [LARGE SCALE GENOMIC DNA]</scope>
    <source>
        <strain evidence="3">ATCC BAA-798 / YNP1</strain>
    </source>
</reference>
<dbReference type="SUPFAM" id="SSF47413">
    <property type="entry name" value="lambda repressor-like DNA-binding domains"/>
    <property type="match status" value="1"/>
</dbReference>
<dbReference type="AlphaFoldDB" id="D1CJ09"/>
<organism evidence="2 3">
    <name type="scientific">Thermobaculum terrenum (strain ATCC BAA-798 / CCMEE 7001 / YNP1)</name>
    <dbReference type="NCBI Taxonomy" id="525904"/>
    <lineage>
        <taxon>Bacteria</taxon>
        <taxon>Bacillati</taxon>
        <taxon>Chloroflexota</taxon>
        <taxon>Chloroflexia</taxon>
        <taxon>Candidatus Thermobaculales</taxon>
        <taxon>Candidatus Thermobaculaceae</taxon>
        <taxon>Thermobaculum</taxon>
    </lineage>
</organism>
<dbReference type="OrthoDB" id="2455104at2"/>
<sequence>MSEDPVRDDSERVVRIEASGRELREALAPMLKDGHLTVLSAAHYHALREALYKNTFRRAEGTPWPTAALEKGNARGLAQLRPTVIDQQPLLPPEEEEAWTKAMWRQREELSDLDADVLDALSALWLYQARSPQDDAVADIDGLLAMRGIKPKRGGQGRRGGYEPEQRAEMLKALSHIQNLWLDMAEIEVYEEGARGGRSRTIKQTVQSRPFVITDRMGQVRLDGYMQVRKFIFRPGKVFAHFLMGPGQQTALLSAKALKYDPYRQRWEKRLARYLSWQWRVKARNADYLRPYRVETLIEAVGERVDTRNPARTRDRLEKCLDTLQRDGVIAAWQYDRWDEQLAGRKGWILDWLQATVLIEPPDPVKDTYQPLERRRVIEQEPLPDSLGERIKRARKAKGLSQMQAAEELGISQGYLSLLERGKVRESQLSGQLRARLQDWLGS</sequence>
<protein>
    <submittedName>
        <fullName evidence="2">Transcriptional regulator, XRE family</fullName>
    </submittedName>
</protein>
<gene>
    <name evidence="2" type="ordered locus">Tter_2846</name>
</gene>
<dbReference type="eggNOG" id="COG1813">
    <property type="taxonomic scope" value="Bacteria"/>
</dbReference>
<dbReference type="GO" id="GO:0003677">
    <property type="term" value="F:DNA binding"/>
    <property type="evidence" value="ECO:0007669"/>
    <property type="project" value="InterPro"/>
</dbReference>
<dbReference type="Gene3D" id="1.10.260.40">
    <property type="entry name" value="lambda repressor-like DNA-binding domains"/>
    <property type="match status" value="1"/>
</dbReference>
<dbReference type="SMART" id="SM00530">
    <property type="entry name" value="HTH_XRE"/>
    <property type="match status" value="1"/>
</dbReference>
<dbReference type="InterPro" id="IPR010982">
    <property type="entry name" value="Lambda_DNA-bd_dom_sf"/>
</dbReference>